<dbReference type="SUPFAM" id="SSF51395">
    <property type="entry name" value="FMN-linked oxidoreductases"/>
    <property type="match status" value="1"/>
</dbReference>
<dbReference type="InterPro" id="IPR051799">
    <property type="entry name" value="NADH_flavin_oxidoreductase"/>
</dbReference>
<dbReference type="PANTHER" id="PTHR43656">
    <property type="entry name" value="BINDING OXIDOREDUCTASE, PUTATIVE (AFU_ORTHOLOGUE AFUA_2G08260)-RELATED"/>
    <property type="match status" value="1"/>
</dbReference>
<feature type="domain" description="NADH:flavin oxidoreductase/NADH oxidase N-terminal" evidence="3">
    <location>
        <begin position="5"/>
        <end position="252"/>
    </location>
</feature>
<evidence type="ECO:0000259" key="3">
    <source>
        <dbReference type="Pfam" id="PF00724"/>
    </source>
</evidence>
<organism evidence="4 5">
    <name type="scientific">Nitrospirillum amazonense</name>
    <dbReference type="NCBI Taxonomy" id="28077"/>
    <lineage>
        <taxon>Bacteria</taxon>
        <taxon>Pseudomonadati</taxon>
        <taxon>Pseudomonadota</taxon>
        <taxon>Alphaproteobacteria</taxon>
        <taxon>Rhodospirillales</taxon>
        <taxon>Azospirillaceae</taxon>
        <taxon>Nitrospirillum</taxon>
    </lineage>
</organism>
<dbReference type="GO" id="GO:0016491">
    <property type="term" value="F:oxidoreductase activity"/>
    <property type="evidence" value="ECO:0007669"/>
    <property type="project" value="UniProtKB-KW"/>
</dbReference>
<dbReference type="InterPro" id="IPR013785">
    <property type="entry name" value="Aldolase_TIM"/>
</dbReference>
<keyword evidence="1" id="KW-0285">Flavoprotein</keyword>
<proteinExistence type="predicted"/>
<name>A0A560FVR1_9PROT</name>
<accession>A0A560FVR1</accession>
<reference evidence="4 5" key="1">
    <citation type="submission" date="2019-06" db="EMBL/GenBank/DDBJ databases">
        <title>Genomic Encyclopedia of Type Strains, Phase IV (KMG-V): Genome sequencing to study the core and pangenomes of soil and plant-associated prokaryotes.</title>
        <authorList>
            <person name="Whitman W."/>
        </authorList>
    </citation>
    <scope>NUCLEOTIDE SEQUENCE [LARGE SCALE GENOMIC DNA]</scope>
    <source>
        <strain evidence="4 5">BR 11865</strain>
    </source>
</reference>
<comment type="caution">
    <text evidence="4">The sequence shown here is derived from an EMBL/GenBank/DDBJ whole genome shotgun (WGS) entry which is preliminary data.</text>
</comment>
<dbReference type="Proteomes" id="UP000316545">
    <property type="component" value="Unassembled WGS sequence"/>
</dbReference>
<sequence>MANAFASLKVGPLTLPNRFIRSGANEMMTKDCVPTRSLLRFHERLAAGGVGMTTLAYIAVSPDGRTFTDQGVMNAATVAHYRAITDAVHAQGGRASAQITHGGSFAQHKELTTRRAMSASGGLDKIGLMLGRPLQHAMTRADMDQVTAEFVRAAQLAAEAGFDAVELHMGHGYLLNQFISPLSNRRRDAYGGSAQGRARFPVEVLSAVKAAVGHRLAVLAKINLYDGAKGGATVEDAIITAQLLDRAGADMLVLSGGRNIESPWVIFSGPLPYDDFLSGKPSLATRLQFQLLKLATPKSLRFSELYFLEAARRVRAAVSCKLGYLGGVLSLSAADKVLREGFDAVVIARALIHDPELIRRFRENPAHHSGCTACNRCVATMYGSSGTHCPLTRNAIDAALNQMAARPGVQQPTQME</sequence>
<dbReference type="Pfam" id="PF00724">
    <property type="entry name" value="Oxidored_FMN"/>
    <property type="match status" value="1"/>
</dbReference>
<dbReference type="GO" id="GO:0010181">
    <property type="term" value="F:FMN binding"/>
    <property type="evidence" value="ECO:0007669"/>
    <property type="project" value="InterPro"/>
</dbReference>
<evidence type="ECO:0000313" key="4">
    <source>
        <dbReference type="EMBL" id="TWB25694.1"/>
    </source>
</evidence>
<protein>
    <submittedName>
        <fullName evidence="4">2,4-dienoyl-CoA reductase-like NADH-dependent reductase (Old Yellow Enzyme family)</fullName>
    </submittedName>
</protein>
<dbReference type="Gene3D" id="3.20.20.70">
    <property type="entry name" value="Aldolase class I"/>
    <property type="match status" value="1"/>
</dbReference>
<dbReference type="AlphaFoldDB" id="A0A560FVR1"/>
<gene>
    <name evidence="4" type="ORF">FBZ88_10991</name>
</gene>
<evidence type="ECO:0000256" key="1">
    <source>
        <dbReference type="ARBA" id="ARBA00022630"/>
    </source>
</evidence>
<dbReference type="CDD" id="cd02803">
    <property type="entry name" value="OYE_like_FMN_family"/>
    <property type="match status" value="1"/>
</dbReference>
<evidence type="ECO:0000313" key="5">
    <source>
        <dbReference type="Proteomes" id="UP000316545"/>
    </source>
</evidence>
<dbReference type="RefSeq" id="WP_145617967.1">
    <property type="nucleotide sequence ID" value="NZ_VITO01000009.1"/>
</dbReference>
<evidence type="ECO:0000256" key="2">
    <source>
        <dbReference type="ARBA" id="ARBA00023002"/>
    </source>
</evidence>
<keyword evidence="2" id="KW-0560">Oxidoreductase</keyword>
<dbReference type="PANTHER" id="PTHR43656:SF2">
    <property type="entry name" value="BINDING OXIDOREDUCTASE, PUTATIVE (AFU_ORTHOLOGUE AFUA_2G08260)-RELATED"/>
    <property type="match status" value="1"/>
</dbReference>
<dbReference type="InterPro" id="IPR001155">
    <property type="entry name" value="OxRdtase_FMN_N"/>
</dbReference>
<keyword evidence="5" id="KW-1185">Reference proteome</keyword>
<dbReference type="EMBL" id="VITO01000009">
    <property type="protein sequence ID" value="TWB25694.1"/>
    <property type="molecule type" value="Genomic_DNA"/>
</dbReference>